<reference evidence="4" key="1">
    <citation type="submission" date="2022-02" db="EMBL/GenBank/DDBJ databases">
        <authorList>
            <person name="Giguere J D."/>
        </authorList>
    </citation>
    <scope>NUCLEOTIDE SEQUENCE</scope>
    <source>
        <strain evidence="4">CCAP 1055/1</strain>
    </source>
</reference>
<dbReference type="PROSITE" id="PS50118">
    <property type="entry name" value="HMG_BOX_2"/>
    <property type="match status" value="1"/>
</dbReference>
<dbReference type="Gene3D" id="1.10.30.10">
    <property type="entry name" value="High mobility group box domain"/>
    <property type="match status" value="2"/>
</dbReference>
<feature type="region of interest" description="Disordered" evidence="2">
    <location>
        <begin position="1"/>
        <end position="51"/>
    </location>
</feature>
<feature type="compositionally biased region" description="Basic and acidic residues" evidence="2">
    <location>
        <begin position="205"/>
        <end position="267"/>
    </location>
</feature>
<name>A0A8J9T0H5_PHATR</name>
<evidence type="ECO:0000256" key="2">
    <source>
        <dbReference type="SAM" id="MobiDB-lite"/>
    </source>
</evidence>
<feature type="compositionally biased region" description="Low complexity" evidence="2">
    <location>
        <begin position="37"/>
        <end position="51"/>
    </location>
</feature>
<gene>
    <name evidence="4" type="ORF">PTTT1_LOCUS34234</name>
</gene>
<dbReference type="SUPFAM" id="SSF47095">
    <property type="entry name" value="HMG-box"/>
    <property type="match status" value="2"/>
</dbReference>
<evidence type="ECO:0000256" key="1">
    <source>
        <dbReference type="PROSITE-ProRule" id="PRU00267"/>
    </source>
</evidence>
<dbReference type="Proteomes" id="UP000836788">
    <property type="component" value="Chromosome 24"/>
</dbReference>
<sequence length="428" mass="46659">MQPNYNIGGGDAAHWNGGHGDEKSAMSNGYNGSGGLASFQQQQQQASFQQHQANALGGYGAGAASQFPMWSQMPSGSDGYAGGGADPFHPYMPQQPTPDMMQQMSGLTNGGYGGGYPGQDMQQMMFQQMMNSQAFAAQQTGGYGGMPGSNPSMAAYYGLPTQNASSMAHAAASSSASAGLDRKSSRPKKNKDKPKRPLSAYNLFFKDERLRMLSAIPDKKEEDKEQTSDDDTKKEDDDNDDPKATNEKEDKIKAEKGKADTEKATDAKEDEDTSEDIKADTDKATDVKEDEGKKPDSVNEETDSKASLEKNEDKDSSKETKGKEEEKSGTAAKGEDESKNGKRKREPHGKISFEAMAKAIGASWKAIDPELLDTYKARAAVDMQRYKKEMEEFLIKQRQGLEESRDQLETSVDPMAKMRYFSTSNTGM</sequence>
<feature type="DNA-binding region" description="HMG box" evidence="1">
    <location>
        <begin position="323"/>
        <end position="394"/>
    </location>
</feature>
<keyword evidence="1" id="KW-0238">DNA-binding</keyword>
<feature type="compositionally biased region" description="Basic and acidic residues" evidence="2">
    <location>
        <begin position="275"/>
        <end position="340"/>
    </location>
</feature>
<dbReference type="InterPro" id="IPR036910">
    <property type="entry name" value="HMG_box_dom_sf"/>
</dbReference>
<evidence type="ECO:0000313" key="4">
    <source>
        <dbReference type="EMBL" id="CAG9287021.1"/>
    </source>
</evidence>
<feature type="region of interest" description="Disordered" evidence="2">
    <location>
        <begin position="168"/>
        <end position="350"/>
    </location>
</feature>
<feature type="compositionally biased region" description="Basic residues" evidence="2">
    <location>
        <begin position="185"/>
        <end position="196"/>
    </location>
</feature>
<dbReference type="AlphaFoldDB" id="A0A8J9T0H5"/>
<dbReference type="InterPro" id="IPR009071">
    <property type="entry name" value="HMG_box_dom"/>
</dbReference>
<dbReference type="GO" id="GO:0003677">
    <property type="term" value="F:DNA binding"/>
    <property type="evidence" value="ECO:0007669"/>
    <property type="project" value="UniProtKB-UniRule"/>
</dbReference>
<dbReference type="EMBL" id="OU594965">
    <property type="protein sequence ID" value="CAG9287021.1"/>
    <property type="molecule type" value="Genomic_DNA"/>
</dbReference>
<accession>A0A8J9T0H5</accession>
<organism evidence="4">
    <name type="scientific">Phaeodactylum tricornutum</name>
    <name type="common">Diatom</name>
    <dbReference type="NCBI Taxonomy" id="2850"/>
    <lineage>
        <taxon>Eukaryota</taxon>
        <taxon>Sar</taxon>
        <taxon>Stramenopiles</taxon>
        <taxon>Ochrophyta</taxon>
        <taxon>Bacillariophyta</taxon>
        <taxon>Bacillariophyceae</taxon>
        <taxon>Bacillariophycidae</taxon>
        <taxon>Naviculales</taxon>
        <taxon>Phaeodactylaceae</taxon>
        <taxon>Phaeodactylum</taxon>
    </lineage>
</organism>
<evidence type="ECO:0000259" key="3">
    <source>
        <dbReference type="PROSITE" id="PS50118"/>
    </source>
</evidence>
<protein>
    <recommendedName>
        <fullName evidence="3">HMG box domain-containing protein</fullName>
    </recommendedName>
</protein>
<keyword evidence="1" id="KW-0539">Nucleus</keyword>
<feature type="compositionally biased region" description="Low complexity" evidence="2">
    <location>
        <begin position="168"/>
        <end position="178"/>
    </location>
</feature>
<feature type="domain" description="HMG box" evidence="3">
    <location>
        <begin position="323"/>
        <end position="394"/>
    </location>
</feature>
<proteinExistence type="predicted"/>
<dbReference type="GO" id="GO:0005634">
    <property type="term" value="C:nucleus"/>
    <property type="evidence" value="ECO:0007669"/>
    <property type="project" value="UniProtKB-UniRule"/>
</dbReference>